<evidence type="ECO:0000313" key="1">
    <source>
        <dbReference type="EMBL" id="OTP72795.1"/>
    </source>
</evidence>
<dbReference type="AlphaFoldDB" id="A0A242MN99"/>
<reference evidence="1 2" key="1">
    <citation type="submission" date="2017-03" db="EMBL/GenBank/DDBJ databases">
        <title>Genome analysis of strain PAMC 26577.</title>
        <authorList>
            <person name="Oh H.-M."/>
            <person name="Yang J.-A."/>
        </authorList>
    </citation>
    <scope>NUCLEOTIDE SEQUENCE [LARGE SCALE GENOMIC DNA]</scope>
    <source>
        <strain evidence="1 2">PAMC 26577</strain>
    </source>
</reference>
<accession>A0A242MN99</accession>
<comment type="caution">
    <text evidence="1">The sequence shown here is derived from an EMBL/GenBank/DDBJ whole genome shotgun (WGS) entry which is preliminary data.</text>
</comment>
<name>A0A242MN99_CABSO</name>
<dbReference type="Proteomes" id="UP000195221">
    <property type="component" value="Unassembled WGS sequence"/>
</dbReference>
<dbReference type="EMBL" id="NBTZ01000084">
    <property type="protein sequence ID" value="OTP72795.1"/>
    <property type="molecule type" value="Genomic_DNA"/>
</dbReference>
<sequence>MKALPTISKPVVLPDASVWFSAYAFGWGYRAFSIPAEVLREQLGAADTTRSQLALAFELGRKRISLSIEKCSSADAGERIALRTLDV</sequence>
<organism evidence="1 2">
    <name type="scientific">Caballeronia sordidicola</name>
    <name type="common">Burkholderia sordidicola</name>
    <dbReference type="NCBI Taxonomy" id="196367"/>
    <lineage>
        <taxon>Bacteria</taxon>
        <taxon>Pseudomonadati</taxon>
        <taxon>Pseudomonadota</taxon>
        <taxon>Betaproteobacteria</taxon>
        <taxon>Burkholderiales</taxon>
        <taxon>Burkholderiaceae</taxon>
        <taxon>Caballeronia</taxon>
    </lineage>
</organism>
<evidence type="ECO:0000313" key="2">
    <source>
        <dbReference type="Proteomes" id="UP000195221"/>
    </source>
</evidence>
<protein>
    <submittedName>
        <fullName evidence="1">Uncharacterized protein</fullName>
    </submittedName>
</protein>
<dbReference type="RefSeq" id="WP_062174114.1">
    <property type="nucleotide sequence ID" value="NZ_NBTZ01000084.1"/>
</dbReference>
<gene>
    <name evidence="1" type="ORF">PAMC26577_19890</name>
</gene>
<proteinExistence type="predicted"/>